<organism evidence="4 5">
    <name type="scientific">Martelella lutilitoris</name>
    <dbReference type="NCBI Taxonomy" id="2583532"/>
    <lineage>
        <taxon>Bacteria</taxon>
        <taxon>Pseudomonadati</taxon>
        <taxon>Pseudomonadota</taxon>
        <taxon>Alphaproteobacteria</taxon>
        <taxon>Hyphomicrobiales</taxon>
        <taxon>Aurantimonadaceae</taxon>
        <taxon>Martelella</taxon>
    </lineage>
</organism>
<dbReference type="PANTHER" id="PTHR24322">
    <property type="entry name" value="PKSB"/>
    <property type="match status" value="1"/>
</dbReference>
<name>A0A5C4JQN2_9HYPH</name>
<proteinExistence type="inferred from homology"/>
<evidence type="ECO:0000256" key="2">
    <source>
        <dbReference type="ARBA" id="ARBA00023002"/>
    </source>
</evidence>
<dbReference type="AlphaFoldDB" id="A0A5C4JQN2"/>
<sequence>MNVAGRICVVTGAAGGIGQALARRFHAAGARHVVCADLDGEGAVATAEEIGGTGIGVDVSGENEIEALVTRIERDIGPVDLFCSNAGISIRGGVDVSDAAWQKMWEVNVMAHVWAARHMLPHMIARGGGYFLNTSSAAGLLSHVSSAPYAVTKHAAVAFSEWLALAHGDEGIRVSVLCPQAVKTNMLKGKEGGVASVDGLLEPEHVAEDCLAAIEEERFLVLPHPEVKEYLRRKTEDYDRWIGGMRKLRRRYTEGLA</sequence>
<dbReference type="PANTHER" id="PTHR24322:SF736">
    <property type="entry name" value="RETINOL DEHYDROGENASE 10"/>
    <property type="match status" value="1"/>
</dbReference>
<dbReference type="EMBL" id="VCLB01000005">
    <property type="protein sequence ID" value="TNB47775.1"/>
    <property type="molecule type" value="Genomic_DNA"/>
</dbReference>
<dbReference type="OrthoDB" id="9780084at2"/>
<reference evidence="4 5" key="1">
    <citation type="submission" date="2019-06" db="EMBL/GenBank/DDBJ databases">
        <title>Martelella lutilitoris sp. nov., isolated from a tidal mudflat.</title>
        <authorList>
            <person name="Kim Y.-J."/>
        </authorList>
    </citation>
    <scope>NUCLEOTIDE SEQUENCE [LARGE SCALE GENOMIC DNA]</scope>
    <source>
        <strain evidence="4 5">GH2-6</strain>
    </source>
</reference>
<comment type="caution">
    <text evidence="4">The sequence shown here is derived from an EMBL/GenBank/DDBJ whole genome shotgun (WGS) entry which is preliminary data.</text>
</comment>
<dbReference type="SUPFAM" id="SSF51735">
    <property type="entry name" value="NAD(P)-binding Rossmann-fold domains"/>
    <property type="match status" value="1"/>
</dbReference>
<dbReference type="InterPro" id="IPR020904">
    <property type="entry name" value="Sc_DH/Rdtase_CS"/>
</dbReference>
<accession>A0A5C4JQN2</accession>
<dbReference type="PRINTS" id="PR00080">
    <property type="entry name" value="SDRFAMILY"/>
</dbReference>
<evidence type="ECO:0000313" key="5">
    <source>
        <dbReference type="Proteomes" id="UP000307874"/>
    </source>
</evidence>
<comment type="similarity">
    <text evidence="1 3">Belongs to the short-chain dehydrogenases/reductases (SDR) family.</text>
</comment>
<dbReference type="InterPro" id="IPR036291">
    <property type="entry name" value="NAD(P)-bd_dom_sf"/>
</dbReference>
<keyword evidence="2" id="KW-0560">Oxidoreductase</keyword>
<dbReference type="Proteomes" id="UP000307874">
    <property type="component" value="Unassembled WGS sequence"/>
</dbReference>
<evidence type="ECO:0000256" key="3">
    <source>
        <dbReference type="RuleBase" id="RU000363"/>
    </source>
</evidence>
<dbReference type="Pfam" id="PF00106">
    <property type="entry name" value="adh_short"/>
    <property type="match status" value="1"/>
</dbReference>
<keyword evidence="5" id="KW-1185">Reference proteome</keyword>
<evidence type="ECO:0000256" key="1">
    <source>
        <dbReference type="ARBA" id="ARBA00006484"/>
    </source>
</evidence>
<dbReference type="PROSITE" id="PS00061">
    <property type="entry name" value="ADH_SHORT"/>
    <property type="match status" value="1"/>
</dbReference>
<dbReference type="RefSeq" id="WP_138748221.1">
    <property type="nucleotide sequence ID" value="NZ_VCLB01000005.1"/>
</dbReference>
<dbReference type="Gene3D" id="3.40.50.720">
    <property type="entry name" value="NAD(P)-binding Rossmann-like Domain"/>
    <property type="match status" value="1"/>
</dbReference>
<dbReference type="InterPro" id="IPR002347">
    <property type="entry name" value="SDR_fam"/>
</dbReference>
<dbReference type="GO" id="GO:0016616">
    <property type="term" value="F:oxidoreductase activity, acting on the CH-OH group of donors, NAD or NADP as acceptor"/>
    <property type="evidence" value="ECO:0007669"/>
    <property type="project" value="TreeGrafter"/>
</dbReference>
<dbReference type="PRINTS" id="PR00081">
    <property type="entry name" value="GDHRDH"/>
</dbReference>
<protein>
    <submittedName>
        <fullName evidence="4">SDR family NAD(P)-dependent oxidoreductase</fullName>
    </submittedName>
</protein>
<gene>
    <name evidence="4" type="ORF">FF124_09245</name>
</gene>
<evidence type="ECO:0000313" key="4">
    <source>
        <dbReference type="EMBL" id="TNB47775.1"/>
    </source>
</evidence>